<organism evidence="1 2">
    <name type="scientific">Brevundimonas balnearis</name>
    <dbReference type="NCBI Taxonomy" id="1572858"/>
    <lineage>
        <taxon>Bacteria</taxon>
        <taxon>Pseudomonadati</taxon>
        <taxon>Pseudomonadota</taxon>
        <taxon>Alphaproteobacteria</taxon>
        <taxon>Caulobacterales</taxon>
        <taxon>Caulobacteraceae</taxon>
        <taxon>Brevundimonas</taxon>
    </lineage>
</organism>
<comment type="caution">
    <text evidence="1">The sequence shown here is derived from an EMBL/GenBank/DDBJ whole genome shotgun (WGS) entry which is preliminary data.</text>
</comment>
<gene>
    <name evidence="1" type="ORF">ACFFGE_11440</name>
</gene>
<reference evidence="1 2" key="1">
    <citation type="submission" date="2024-09" db="EMBL/GenBank/DDBJ databases">
        <authorList>
            <person name="Sun Q."/>
            <person name="Mori K."/>
        </authorList>
    </citation>
    <scope>NUCLEOTIDE SEQUENCE [LARGE SCALE GENOMIC DNA]</scope>
    <source>
        <strain evidence="1 2">NCAIM B.02621</strain>
    </source>
</reference>
<evidence type="ECO:0000313" key="1">
    <source>
        <dbReference type="EMBL" id="MFC0634485.1"/>
    </source>
</evidence>
<accession>A0ABV6R4E3</accession>
<dbReference type="RefSeq" id="WP_376836531.1">
    <property type="nucleotide sequence ID" value="NZ_JBHLSW010000007.1"/>
</dbReference>
<dbReference type="EMBL" id="JBHLSW010000007">
    <property type="protein sequence ID" value="MFC0634485.1"/>
    <property type="molecule type" value="Genomic_DNA"/>
</dbReference>
<dbReference type="Proteomes" id="UP001589906">
    <property type="component" value="Unassembled WGS sequence"/>
</dbReference>
<dbReference type="Pfam" id="PF13376">
    <property type="entry name" value="OmdA"/>
    <property type="match status" value="1"/>
</dbReference>
<evidence type="ECO:0000313" key="2">
    <source>
        <dbReference type="Proteomes" id="UP001589906"/>
    </source>
</evidence>
<keyword evidence="2" id="KW-1185">Reference proteome</keyword>
<name>A0ABV6R4E3_9CAUL</name>
<proteinExistence type="predicted"/>
<sequence length="195" mass="21951">MARALDQFERIEITTRAEWRDWLAANHAQSDSIWVVTYRKGASQPRVPYDDLVEEALAFGWIDSLPRRLDDERTMLLMSPRKPGSNWSAVNKARVEKMTAAGLMHPAGQAKVDQARADGSWSALDAVERLEVPDDLKAAFDARPGAAEAWEGFPRSVRRGVLEWILNARTAPTRAKRIAETADKAARGERANQWR</sequence>
<protein>
    <submittedName>
        <fullName evidence="1">YdeI family protein</fullName>
    </submittedName>
</protein>